<keyword evidence="4" id="KW-0804">Transcription</keyword>
<dbReference type="SMR" id="A0A200PXB5"/>
<comment type="caution">
    <text evidence="8">The sequence shown here is derived from an EMBL/GenBank/DDBJ whole genome shotgun (WGS) entry which is preliminary data.</text>
</comment>
<dbReference type="CDD" id="cd10017">
    <property type="entry name" value="B3_DNA"/>
    <property type="match status" value="1"/>
</dbReference>
<comment type="subcellular location">
    <subcellularLocation>
        <location evidence="1">Nucleus</location>
    </subcellularLocation>
</comment>
<feature type="domain" description="TF-B3" evidence="7">
    <location>
        <begin position="135"/>
        <end position="230"/>
    </location>
</feature>
<keyword evidence="2" id="KW-0805">Transcription regulation</keyword>
<dbReference type="InterPro" id="IPR015300">
    <property type="entry name" value="DNA-bd_pseudobarrel_sf"/>
</dbReference>
<evidence type="ECO:0000256" key="3">
    <source>
        <dbReference type="ARBA" id="ARBA00023125"/>
    </source>
</evidence>
<dbReference type="InterPro" id="IPR003340">
    <property type="entry name" value="B3_DNA-bd"/>
</dbReference>
<accession>A0A200PXB5</accession>
<reference evidence="8 9" key="1">
    <citation type="journal article" date="2017" name="Mol. Plant">
        <title>The Genome of Medicinal Plant Macleaya cordata Provides New Insights into Benzylisoquinoline Alkaloids Metabolism.</title>
        <authorList>
            <person name="Liu X."/>
            <person name="Liu Y."/>
            <person name="Huang P."/>
            <person name="Ma Y."/>
            <person name="Qing Z."/>
            <person name="Tang Q."/>
            <person name="Cao H."/>
            <person name="Cheng P."/>
            <person name="Zheng Y."/>
            <person name="Yuan Z."/>
            <person name="Zhou Y."/>
            <person name="Liu J."/>
            <person name="Tang Z."/>
            <person name="Zhuo Y."/>
            <person name="Zhang Y."/>
            <person name="Yu L."/>
            <person name="Huang J."/>
            <person name="Yang P."/>
            <person name="Peng Q."/>
            <person name="Zhang J."/>
            <person name="Jiang W."/>
            <person name="Zhang Z."/>
            <person name="Lin K."/>
            <person name="Ro D.K."/>
            <person name="Chen X."/>
            <person name="Xiong X."/>
            <person name="Shang Y."/>
            <person name="Huang S."/>
            <person name="Zeng J."/>
        </authorList>
    </citation>
    <scope>NUCLEOTIDE SEQUENCE [LARGE SCALE GENOMIC DNA]</scope>
    <source>
        <strain evidence="9">cv. BLH2017</strain>
        <tissue evidence="8">Root</tissue>
    </source>
</reference>
<keyword evidence="9" id="KW-1185">Reference proteome</keyword>
<organism evidence="8 9">
    <name type="scientific">Macleaya cordata</name>
    <name type="common">Five-seeded plume-poppy</name>
    <name type="synonym">Bocconia cordata</name>
    <dbReference type="NCBI Taxonomy" id="56857"/>
    <lineage>
        <taxon>Eukaryota</taxon>
        <taxon>Viridiplantae</taxon>
        <taxon>Streptophyta</taxon>
        <taxon>Embryophyta</taxon>
        <taxon>Tracheophyta</taxon>
        <taxon>Spermatophyta</taxon>
        <taxon>Magnoliopsida</taxon>
        <taxon>Ranunculales</taxon>
        <taxon>Papaveraceae</taxon>
        <taxon>Papaveroideae</taxon>
        <taxon>Macleaya</taxon>
    </lineage>
</organism>
<dbReference type="SUPFAM" id="SSF101936">
    <property type="entry name" value="DNA-binding pseudobarrel domain"/>
    <property type="match status" value="1"/>
</dbReference>
<dbReference type="Gene3D" id="2.40.330.10">
    <property type="entry name" value="DNA-binding pseudobarrel domain"/>
    <property type="match status" value="1"/>
</dbReference>
<keyword evidence="3" id="KW-0238">DNA-binding</keyword>
<evidence type="ECO:0000313" key="8">
    <source>
        <dbReference type="EMBL" id="OVA02883.1"/>
    </source>
</evidence>
<dbReference type="PANTHER" id="PTHR31391">
    <property type="entry name" value="B3 DOMAIN-CONTAINING PROTEIN OS11G0197600-RELATED"/>
    <property type="match status" value="1"/>
</dbReference>
<dbReference type="GO" id="GO:0003677">
    <property type="term" value="F:DNA binding"/>
    <property type="evidence" value="ECO:0007669"/>
    <property type="project" value="UniProtKB-KW"/>
</dbReference>
<name>A0A200PXB5_MACCD</name>
<dbReference type="AlphaFoldDB" id="A0A200PXB5"/>
<dbReference type="OMA" id="ECIKFRV"/>
<protein>
    <submittedName>
        <fullName evidence="8">B3 DNA binding domain</fullName>
    </submittedName>
</protein>
<dbReference type="EMBL" id="MVGT01003947">
    <property type="protein sequence ID" value="OVA02883.1"/>
    <property type="molecule type" value="Genomic_DNA"/>
</dbReference>
<evidence type="ECO:0000259" key="7">
    <source>
        <dbReference type="PROSITE" id="PS50863"/>
    </source>
</evidence>
<dbReference type="SMART" id="SM01019">
    <property type="entry name" value="B3"/>
    <property type="match status" value="1"/>
</dbReference>
<evidence type="ECO:0000256" key="5">
    <source>
        <dbReference type="ARBA" id="ARBA00023242"/>
    </source>
</evidence>
<dbReference type="STRING" id="56857.A0A200PXB5"/>
<dbReference type="PROSITE" id="PS50863">
    <property type="entry name" value="B3"/>
    <property type="match status" value="1"/>
</dbReference>
<dbReference type="Pfam" id="PF02362">
    <property type="entry name" value="B3"/>
    <property type="match status" value="1"/>
</dbReference>
<keyword evidence="5" id="KW-0539">Nucleus</keyword>
<dbReference type="InterPro" id="IPR044837">
    <property type="entry name" value="REM16-like"/>
</dbReference>
<dbReference type="PANTHER" id="PTHR31391:SF64">
    <property type="entry name" value="B3 DOMAIN-CONTAINING PROTEIN OS06G0112300"/>
    <property type="match status" value="1"/>
</dbReference>
<dbReference type="Proteomes" id="UP000195402">
    <property type="component" value="Unassembled WGS sequence"/>
</dbReference>
<evidence type="ECO:0000256" key="4">
    <source>
        <dbReference type="ARBA" id="ARBA00023163"/>
    </source>
</evidence>
<feature type="region of interest" description="Disordered" evidence="6">
    <location>
        <begin position="78"/>
        <end position="99"/>
    </location>
</feature>
<gene>
    <name evidence="8" type="ORF">BVC80_9095g79</name>
</gene>
<dbReference type="GO" id="GO:0005634">
    <property type="term" value="C:nucleus"/>
    <property type="evidence" value="ECO:0007669"/>
    <property type="project" value="UniProtKB-SubCell"/>
</dbReference>
<evidence type="ECO:0000256" key="6">
    <source>
        <dbReference type="SAM" id="MobiDB-lite"/>
    </source>
</evidence>
<sequence length="251" mass="28459">MELSFTNKVNISPPLQGSKLNAVSRAHEAYSPCLDTCASIIELLKQLDVMPSHSTDVIYRCQMDPFASNFISVDEHSGFSQKGIRSPSSHGSDKARVNQNPQTHGFEALEAQKELEHPTTEVQDEFWALTDKPYFHCVLAKSQVKNCSNMGLPSKISQLLPEKEIPVVITCRNKKWRMKYYGDRTFKRFDPGWKKFANDNNLNVGDGCVFELTECSKECIKFRVQILDGNIPSEFLDRVDGETLNHPIMIE</sequence>
<evidence type="ECO:0000313" key="9">
    <source>
        <dbReference type="Proteomes" id="UP000195402"/>
    </source>
</evidence>
<evidence type="ECO:0000256" key="1">
    <source>
        <dbReference type="ARBA" id="ARBA00004123"/>
    </source>
</evidence>
<evidence type="ECO:0000256" key="2">
    <source>
        <dbReference type="ARBA" id="ARBA00023015"/>
    </source>
</evidence>
<dbReference type="OrthoDB" id="1875581at2759"/>
<dbReference type="InParanoid" id="A0A200PXB5"/>
<proteinExistence type="predicted"/>